<dbReference type="AlphaFoldDB" id="A0A9X0D745"/>
<accession>A0A9X0D745</accession>
<sequence>MSYSAKTAQRSYVRTNLTRLGAEALDIIARVTSVRSAVADEETGESEPSADADVRTAVAHQPTGEPSADADICTADADEATAASESSVSCTVSLVSSVLIPPTPQKPLTEKQKEAVRTIFDADIKQQKNLSFKDVRARCCTSSCDMSIVEGKADMHNDLNLSCSVGPAMACNTNSLQSRLFTDGLLIADGSLSNPPETTAGNMTPLQHVVPSKTSIPTSTTLVVSMPPTL</sequence>
<comment type="caution">
    <text evidence="2">The sequence shown here is derived from an EMBL/GenBank/DDBJ whole genome shotgun (WGS) entry which is preliminary data.</text>
</comment>
<proteinExistence type="predicted"/>
<dbReference type="Proteomes" id="UP001163046">
    <property type="component" value="Unassembled WGS sequence"/>
</dbReference>
<organism evidence="2 3">
    <name type="scientific">Desmophyllum pertusum</name>
    <dbReference type="NCBI Taxonomy" id="174260"/>
    <lineage>
        <taxon>Eukaryota</taxon>
        <taxon>Metazoa</taxon>
        <taxon>Cnidaria</taxon>
        <taxon>Anthozoa</taxon>
        <taxon>Hexacorallia</taxon>
        <taxon>Scleractinia</taxon>
        <taxon>Caryophylliina</taxon>
        <taxon>Caryophylliidae</taxon>
        <taxon>Desmophyllum</taxon>
    </lineage>
</organism>
<gene>
    <name evidence="2" type="ORF">OS493_034380</name>
</gene>
<keyword evidence="3" id="KW-1185">Reference proteome</keyword>
<reference evidence="2" key="1">
    <citation type="submission" date="2023-01" db="EMBL/GenBank/DDBJ databases">
        <title>Genome assembly of the deep-sea coral Lophelia pertusa.</title>
        <authorList>
            <person name="Herrera S."/>
            <person name="Cordes E."/>
        </authorList>
    </citation>
    <scope>NUCLEOTIDE SEQUENCE</scope>
    <source>
        <strain evidence="2">USNM1676648</strain>
        <tissue evidence="2">Polyp</tissue>
    </source>
</reference>
<dbReference type="EMBL" id="MU825444">
    <property type="protein sequence ID" value="KAJ7388991.1"/>
    <property type="molecule type" value="Genomic_DNA"/>
</dbReference>
<evidence type="ECO:0000256" key="1">
    <source>
        <dbReference type="SAM" id="MobiDB-lite"/>
    </source>
</evidence>
<evidence type="ECO:0000313" key="3">
    <source>
        <dbReference type="Proteomes" id="UP001163046"/>
    </source>
</evidence>
<name>A0A9X0D745_9CNID</name>
<evidence type="ECO:0000313" key="2">
    <source>
        <dbReference type="EMBL" id="KAJ7388991.1"/>
    </source>
</evidence>
<protein>
    <submittedName>
        <fullName evidence="2">Uncharacterized protein</fullName>
    </submittedName>
</protein>
<feature type="region of interest" description="Disordered" evidence="1">
    <location>
        <begin position="37"/>
        <end position="70"/>
    </location>
</feature>
<feature type="compositionally biased region" description="Acidic residues" evidence="1">
    <location>
        <begin position="39"/>
        <end position="50"/>
    </location>
</feature>